<dbReference type="Gene3D" id="1.20.920.20">
    <property type="match status" value="1"/>
</dbReference>
<dbReference type="FunFam" id="3.40.50.300:FF:000223">
    <property type="entry name" value="Dynein heavy chain 3, axonemal"/>
    <property type="match status" value="1"/>
</dbReference>
<evidence type="ECO:0000256" key="9">
    <source>
        <dbReference type="ARBA" id="ARBA00022846"/>
    </source>
</evidence>
<dbReference type="FunFam" id="1.10.472.130:FF:000005">
    <property type="entry name" value="Dynein axonemal heavy chain 7"/>
    <property type="match status" value="1"/>
</dbReference>
<dbReference type="OMA" id="ECMREKK"/>
<dbReference type="Pfam" id="PF12777">
    <property type="entry name" value="MT"/>
    <property type="match status" value="1"/>
</dbReference>
<dbReference type="SMART" id="SM00054">
    <property type="entry name" value="EFh"/>
    <property type="match status" value="1"/>
</dbReference>
<dbReference type="CDD" id="cd00009">
    <property type="entry name" value="AAA"/>
    <property type="match status" value="1"/>
</dbReference>
<dbReference type="FunFam" id="3.40.50.300:FF:000044">
    <property type="entry name" value="Dynein heavy chain 5, axonemal"/>
    <property type="match status" value="1"/>
</dbReference>
<feature type="domain" description="EF-hand" evidence="17">
    <location>
        <begin position="2045"/>
        <end position="2080"/>
    </location>
</feature>
<reference evidence="18 19" key="1">
    <citation type="journal article" date="2009" name="Science">
        <title>Green evolution and dynamic adaptations revealed by genomes of the marine picoeukaryotes Micromonas.</title>
        <authorList>
            <person name="Worden A.Z."/>
            <person name="Lee J.H."/>
            <person name="Mock T."/>
            <person name="Rouze P."/>
            <person name="Simmons M.P."/>
            <person name="Aerts A.L."/>
            <person name="Allen A.E."/>
            <person name="Cuvelier M.L."/>
            <person name="Derelle E."/>
            <person name="Everett M.V."/>
            <person name="Foulon E."/>
            <person name="Grimwood J."/>
            <person name="Gundlach H."/>
            <person name="Henrissat B."/>
            <person name="Napoli C."/>
            <person name="McDonald S.M."/>
            <person name="Parker M.S."/>
            <person name="Rombauts S."/>
            <person name="Salamov A."/>
            <person name="Von Dassow P."/>
            <person name="Badger J.H."/>
            <person name="Coutinho P.M."/>
            <person name="Demir E."/>
            <person name="Dubchak I."/>
            <person name="Gentemann C."/>
            <person name="Eikrem W."/>
            <person name="Gready J.E."/>
            <person name="John U."/>
            <person name="Lanier W."/>
            <person name="Lindquist E.A."/>
            <person name="Lucas S."/>
            <person name="Mayer K.F."/>
            <person name="Moreau H."/>
            <person name="Not F."/>
            <person name="Otillar R."/>
            <person name="Panaud O."/>
            <person name="Pangilinan J."/>
            <person name="Paulsen I."/>
            <person name="Piegu B."/>
            <person name="Poliakov A."/>
            <person name="Robbens S."/>
            <person name="Schmutz J."/>
            <person name="Toulza E."/>
            <person name="Wyss T."/>
            <person name="Zelensky A."/>
            <person name="Zhou K."/>
            <person name="Armbrust E.V."/>
            <person name="Bhattacharya D."/>
            <person name="Goodenough U.W."/>
            <person name="Van de Peer Y."/>
            <person name="Grigoriev I.V."/>
        </authorList>
    </citation>
    <scope>NUCLEOTIDE SEQUENCE [LARGE SCALE GENOMIC DNA]</scope>
    <source>
        <strain evidence="18 19">CCMP1545</strain>
    </source>
</reference>
<dbReference type="Pfam" id="PF17852">
    <property type="entry name" value="Dynein_AAA_lid"/>
    <property type="match status" value="1"/>
</dbReference>
<dbReference type="Gene3D" id="3.20.180.20">
    <property type="entry name" value="Dynein heavy chain, N-terminal domain 2"/>
    <property type="match status" value="1"/>
</dbReference>
<dbReference type="Pfam" id="PF12781">
    <property type="entry name" value="AAA_9"/>
    <property type="match status" value="1"/>
</dbReference>
<dbReference type="InterPro" id="IPR024743">
    <property type="entry name" value="Dynein_HC_stalk"/>
</dbReference>
<dbReference type="Gene3D" id="3.40.50.300">
    <property type="entry name" value="P-loop containing nucleotide triphosphate hydrolases"/>
    <property type="match status" value="5"/>
</dbReference>
<evidence type="ECO:0000256" key="1">
    <source>
        <dbReference type="ARBA" id="ARBA00004611"/>
    </source>
</evidence>
<dbReference type="EMBL" id="GG663749">
    <property type="protein sequence ID" value="EEH52090.1"/>
    <property type="molecule type" value="Genomic_DNA"/>
</dbReference>
<dbReference type="InterPro" id="IPR041658">
    <property type="entry name" value="AAA_lid_11"/>
</dbReference>
<dbReference type="Pfam" id="PF18198">
    <property type="entry name" value="AAA_lid_11"/>
    <property type="match status" value="1"/>
</dbReference>
<dbReference type="InterPro" id="IPR042219">
    <property type="entry name" value="AAA_lid_11_sf"/>
</dbReference>
<dbReference type="Pfam" id="PF18199">
    <property type="entry name" value="Dynein_C"/>
    <property type="match status" value="1"/>
</dbReference>
<dbReference type="PANTHER" id="PTHR45703">
    <property type="entry name" value="DYNEIN HEAVY CHAIN"/>
    <property type="match status" value="1"/>
</dbReference>
<dbReference type="Gene3D" id="1.20.58.1120">
    <property type="match status" value="1"/>
</dbReference>
<evidence type="ECO:0000256" key="15">
    <source>
        <dbReference type="ARBA" id="ARBA00023273"/>
    </source>
</evidence>
<dbReference type="OrthoDB" id="5593012at2759"/>
<feature type="coiled-coil region" evidence="16">
    <location>
        <begin position="481"/>
        <end position="508"/>
    </location>
</feature>
<dbReference type="GeneID" id="9689158"/>
<dbReference type="Gene3D" id="1.10.8.1220">
    <property type="match status" value="1"/>
</dbReference>
<comment type="similarity">
    <text evidence="2">Belongs to the dynein heavy chain family.</text>
</comment>
<evidence type="ECO:0000313" key="18">
    <source>
        <dbReference type="EMBL" id="EEH52090.1"/>
    </source>
</evidence>
<keyword evidence="12" id="KW-0969">Cilium</keyword>
<dbReference type="Proteomes" id="UP000001876">
    <property type="component" value="Unassembled WGS sequence"/>
</dbReference>
<evidence type="ECO:0000256" key="14">
    <source>
        <dbReference type="ARBA" id="ARBA00023212"/>
    </source>
</evidence>
<evidence type="ECO:0000256" key="13">
    <source>
        <dbReference type="ARBA" id="ARBA00023175"/>
    </source>
</evidence>
<evidence type="ECO:0000256" key="5">
    <source>
        <dbReference type="ARBA" id="ARBA00022737"/>
    </source>
</evidence>
<dbReference type="Gene3D" id="1.20.1270.280">
    <property type="match status" value="1"/>
</dbReference>
<dbReference type="FunFam" id="1.10.8.710:FF:000004">
    <property type="entry name" value="Dynein axonemal heavy chain 6"/>
    <property type="match status" value="1"/>
</dbReference>
<dbReference type="PANTHER" id="PTHR45703:SF1">
    <property type="entry name" value="DYNEINS HEAVY CHAIN"/>
    <property type="match status" value="1"/>
</dbReference>
<feature type="coiled-coil region" evidence="16">
    <location>
        <begin position="2627"/>
        <end position="2678"/>
    </location>
</feature>
<proteinExistence type="inferred from homology"/>
<dbReference type="InterPro" id="IPR035706">
    <property type="entry name" value="AAA_9"/>
</dbReference>
<dbReference type="InterPro" id="IPR041228">
    <property type="entry name" value="Dynein_C"/>
</dbReference>
<dbReference type="GO" id="GO:0005524">
    <property type="term" value="F:ATP binding"/>
    <property type="evidence" value="ECO:0007669"/>
    <property type="project" value="UniProtKB-KW"/>
</dbReference>
<dbReference type="GO" id="GO:0003341">
    <property type="term" value="P:cilium movement"/>
    <property type="evidence" value="ECO:0007669"/>
    <property type="project" value="UniProtKB-ARBA"/>
</dbReference>
<dbReference type="InterPro" id="IPR024317">
    <property type="entry name" value="Dynein_heavy_chain_D4_dom"/>
</dbReference>
<evidence type="ECO:0000256" key="4">
    <source>
        <dbReference type="ARBA" id="ARBA00022701"/>
    </source>
</evidence>
<dbReference type="FunFam" id="1.20.58.1120:FF:000005">
    <property type="entry name" value="Dynein, axonemal, heavy chain 12"/>
    <property type="match status" value="1"/>
</dbReference>
<keyword evidence="11 16" id="KW-0175">Coiled coil</keyword>
<dbReference type="Pfam" id="PF03028">
    <property type="entry name" value="Dynein_heavy"/>
    <property type="match status" value="1"/>
</dbReference>
<dbReference type="InterPro" id="IPR041589">
    <property type="entry name" value="DNAH3_AAA_lid_1"/>
</dbReference>
<accession>C1N7D6</accession>
<dbReference type="FunFam" id="1.20.140.100:FF:000004">
    <property type="entry name" value="Dynein axonemal heavy chain 6"/>
    <property type="match status" value="1"/>
</dbReference>
<dbReference type="InterPro" id="IPR042222">
    <property type="entry name" value="Dynein_2_N"/>
</dbReference>
<dbReference type="FunFam" id="3.20.180.20:FF:000003">
    <property type="entry name" value="Dynein heavy chain 12, axonemal"/>
    <property type="match status" value="1"/>
</dbReference>
<dbReference type="InterPro" id="IPR043157">
    <property type="entry name" value="Dynein_AAA1S"/>
</dbReference>
<dbReference type="InterPro" id="IPR042228">
    <property type="entry name" value="Dynein_linker_3"/>
</dbReference>
<keyword evidence="15" id="KW-0966">Cell projection</keyword>
<evidence type="ECO:0000259" key="17">
    <source>
        <dbReference type="PROSITE" id="PS50222"/>
    </source>
</evidence>
<dbReference type="Gene3D" id="1.20.140.100">
    <property type="entry name" value="Dynein heavy chain, N-terminal domain 2"/>
    <property type="match status" value="1"/>
</dbReference>
<evidence type="ECO:0000256" key="7">
    <source>
        <dbReference type="ARBA" id="ARBA00022794"/>
    </source>
</evidence>
<dbReference type="KEGG" id="mpp:MICPUCDRAFT_45980"/>
<dbReference type="InterPro" id="IPR027417">
    <property type="entry name" value="P-loop_NTPase"/>
</dbReference>
<dbReference type="RefSeq" id="XP_003063717.1">
    <property type="nucleotide sequence ID" value="XM_003063671.1"/>
</dbReference>
<dbReference type="Pfam" id="PF17857">
    <property type="entry name" value="AAA_lid_1"/>
    <property type="match status" value="1"/>
</dbReference>
<dbReference type="Gene3D" id="6.10.140.1060">
    <property type="match status" value="1"/>
</dbReference>
<dbReference type="GO" id="GO:0060271">
    <property type="term" value="P:cilium assembly"/>
    <property type="evidence" value="ECO:0007669"/>
    <property type="project" value="UniProtKB-ARBA"/>
</dbReference>
<evidence type="ECO:0000256" key="2">
    <source>
        <dbReference type="ARBA" id="ARBA00008887"/>
    </source>
</evidence>
<evidence type="ECO:0000256" key="10">
    <source>
        <dbReference type="ARBA" id="ARBA00023017"/>
    </source>
</evidence>
<dbReference type="Gene3D" id="3.10.490.20">
    <property type="match status" value="1"/>
</dbReference>
<dbReference type="GO" id="GO:0005509">
    <property type="term" value="F:calcium ion binding"/>
    <property type="evidence" value="ECO:0007669"/>
    <property type="project" value="InterPro"/>
</dbReference>
<evidence type="ECO:0000256" key="6">
    <source>
        <dbReference type="ARBA" id="ARBA00022741"/>
    </source>
</evidence>
<keyword evidence="9 18" id="KW-0282">Flagellum</keyword>
<dbReference type="FunFam" id="3.40.50.300:FF:001328">
    <property type="entry name" value="Dynein heavy chain 6, axonemal"/>
    <property type="match status" value="1"/>
</dbReference>
<sequence length="3842" mass="431716">MASTPSEPSGAMPRETFARLLRGMLDETREDYLRAMKKSIVDYALANANERERLDLTLLTSLIPRAGEVSRPHDELPYEWRANVEASREDVAWTLQTLNPHALILSETWETKYATRRFVDVDSETFRASLPVESTAFDAHQTETREALKKTLWSEWVVETAAVFNDDPPACVNGDADAFYESIATLQSNQLRGLVQKNVDAYAAFFESHDVSDRLTTCDPLSTIHAWSKPAAFVVRLNPDVAAEERTSFDPPFDAVTETCVAALDRFVAAAADVVTRVMERNAIAPRALAKLFDPFLDLLTLDLDAFLQKFKEKDRSLEKYAEEIDAYFAKARAVRATSMDHVRAGAYVVDVTALKTTLVDVATRTAKALLDQVRTACLDGNRKINAAYAFMSEEVVKTPTTNEEALNLRKYIKNCEAEEKAIGLEIKANKARDAFLEGYYHEAPQEDFDVAIEAYGWPAKMKEIMRGASIESKKAERAFEDKLKKERAAFQEKIMSYRNEVDDLAAEGDVARRAEVAEIVTKLAENLAAATSYGEDLNVNERLFGWAPTKFNQITQYVNRLEPYRKLWTIANGFFRNSQQWLTGAFSKLDYEAVEEEVSDHSRNIFKLVKVFSGQTGGDRQPEALRVALAAQEKLESFKTHLPLIGAVCNPGLRDRHWEAMTEVIGIAGFTLQKDEYTSLQRLIDKNVPQHLAKLIEISDFASREWSFEKTLDKMLVDWEGLCFGLKPWKETGTFILEGGPIDEAQALLDDHIVKTQAMRASPFAKPFVDRTTPWEAKLLRLQDIVDQWLKCQAKWLYLEPIFGSEEIMKQIPTEGAAFMSMDATWRQICSDVRATPEVIACAEMPDLLEKLQGANAELDVVEKGLNDFLDTKKLAFPRFFFLSNDELLEILSEAKDPLKVQPFMKKCFEAVKEVEFTKAITMKAMVSVEGEVVPLSKEIDPAETGAVEMWMLEFEDVMKESMREVTAKSIAEYATVSREEWILNWPGQVVIAGSQVYWTKEVTDAIVADGPKGLAAYGEKSNANLTNIVNMVRGELSKLERATMSALVTIDVHARDVVVQMAEDGVSDARDFKWLAQLRYFWEDETLRVRMINAEAQYGFEYLGNSSRLVITPLTDRCYRTLMGAIHLNLGGAPAGPAGTGKTETTKDLSKAIAIQCVVFNCSDGLDYKAMGKFFKGLAASGAWACFDEFNRIELEVLSVVAQQVLCIQRAVAAKVKTFEFEGVELRIIPTANVFITMNPGYAGRSELPDNLKALFRDVAMMVPDYAMIAEIILYSFGYLEARDMARKLVQTYRLCSEQLSSQDHYDYGMRAVISVLRAAGNLKRKFTEEREDVLMLRAITDVNLPKFLDQDVPLFRGILSDLFPGVDLPEIDYDNLLAAMRNNTKKANLQPLPSFEEKIIQLYEMIIVRHGLMIVGESFGMKSSCISVLAGALGELNEKGQNGEQKVKYYCINPKSITMGQLYGAEDPVSKEWADGILAVTFRNAARDTSPDRKWVVFDGPVDAIWIENMNTVLDDNKKLCLNSGEIIAMQGLMNMIFEVADLAVASPATVSRCGMVYVQPSLLGWRPVFLSWLDTLPPTLNEPQKEQITGMFDWLVPPCLRIATKMCKQPQPMQEINLAQSLMRLYESLLDEFRDEEKVAEMNKLMQAVWLDSLFLFALVWSIGASVDQEGRVKFDAMLRQLLAGDVPEELKIWMTAEPRKVTKLIPDANGATVYDFVFDKATGQWAKWTATQEDAPIAEEATYTSIIVPTVDTIRYTYLIDTFVLHQKNFLFVGPTGTGKTAYIKQHVANGIDPEKYSYLFMNFSAQTSANMTQDIVDGKMDKRRKGVYGPPPGKKMVVFVDDLNMPQVEEYGAQPPIELLRQFMDYSGWYDRKELVFRKLVDTQIIAAMGPPGGGRNNVTNRYLRHFSVVCATPFDGETMSKIFGTLVDWWIKKEEIPDAAVKLKTRLVDATIDLYETVQLELLPTPMKSHYTFNLRDVSKVFQGICSTTSASIEDAPQLARLWVHESLRVFADRLTDEPDREWFFGLAKRLTEKHFKSAVGEFNKVFARLDVNEDGEIDAHELRRLMFGDFMVPGADPKIYAELDDFDQVVDVVGEYLSDFNSTSKKPMHLVLFLYALEHVCRICRIISQPGGHALLVGVGGSGRQSLTRLAAVMADFNVFQIAISKSYGKAEWHDDLKKMMKMAGEANKNTVFLFSDTQINHEYFVEDISNILNTAEVPNLMDNSDYSTIFENIRGRAKAAGMDGSKDLMRNFFTSEVKKNLHVVLCFSPVGDAFRERLRKFPSLVTCTTIDWFSAWPEDALKNVATEFLSDVNVPDEMKAPLSDMCVAMHSSVHKLSSRFLSEARRHFYVTPTSYLELISSYKDLLKKKQNEVMTVRKRYEVGLEKLVVTEQSVATMQEELTALQPELEKATVETEAAMVTIAAETVEADKIKEVVAKDEATASEEAARVKAIKEECEGDLAEAMPLLNAAIAALDTLTKNDITEVKGMKAPPPAVKLVMKAVCICKGVKPVRMKDPDTGKMGNDYWEASKKMLMNDKFLDSLRSYDKDNIKPKIIKEIRPIIKKPEFAPEKIKKASMAAYGLCCWVRAMEAYDRVAKVVGPKKIALAGAESDLAIVMEQLKVKQDELQKVVDKVQALNDDLKGKQDTKAQLEADVEMCKVKLERARKLIDGLGGEKVRWTAAAKKLVIDYDALTGDILLSSGCISYLGAFTATYREETTARWVQLAEAGGIPCDPKYALVNVLGDQVKIRQWNIQGLPKDNFSAENGVMLDFGRRWPLFIDPQGQANKWIRSMEEERGLISIKLSDADYMRTLENALQFGKPVLLENVGESLDASLEPLLLKQTFKQGGALCIKLGDATVEYNKEFSFYITTKMRNPHYAPELCTKVSLLNMMITPDGLEDQLLGVIVGKERPDLAEEKNQLIIAGAANKKQLKEIEDQILKVLSSSEGNILEDEGAVKILSASKVLSDEISEKQKVADETEAAIDETRAGYRPLAKHSSIMFFCVVDLANIGDMYQYSLQWFTDLFIRGIDDAELSVDVPTRLKNITSHFTFFLYVNVCRSLFEKDKLLYAFLIATKILLADDGGAGAEEVEKREAMKIDGEELRFFLTGGISTGENAIANPAPEWLSDKAWGELLRSRDLPGMRAKNGPKGDLVADVIADPSRWKVLYDSTEPQSVAFPEPWHEQLAPLQRMIVLRAFRPDKVVPAITDYVSDVMGRRYVEPLPFDLGACFEDSSPGVPLVFVLSAGSDPMANLLTFAASRNNTRVEAVSLGQGQGPTAIRLIEQAMREGFWVILQNCHLAASFMAELEQVCEIKIKQKVKKLWLTSYPSPIFPISILENSVKMTNEAPKGLRAGLLRTFTSDPLSDPEFYESCSKPEAWRKMVFGLAFFHSYMQERRKYGAIGFNIPYEFNENDLRISIRQLKMFLDEYEEVPYDTLSYTCGECNYGGKVTDGHDRVTVECILKLFYCPEILTDGYAFSDSGLYRAPEHGEYQSYLDYVNTLPLIAAAEVYGFHANADITKDVLDTESTLDAFMMTQSRDESGGGKSAEEVIGEVAADLIERLPPNFDIELAEKAYPVEYYESMNTVLTQELGRVNVLLTVIRNSLVNLGKAVKGLVLMSDELDKVGKALYDGKVPAKWLKKSFPSLKPLGSYFREVVERVAFFRKWVDEGIPSTFPLYAFFFTQAFLTGSKQNYARKHKVEIDKVDFDYQVLDGDESSFTTKPEDGVYCFGMHLDGAAWSPAERSLCESEPKVLYCPAPGVHMMPAQVKDFKKYTHYSCPLYKTADRRGILSTTGHSTNFVMDIRMPCSQGNDHWIRRGACLLLSLKD</sequence>
<keyword evidence="13" id="KW-0505">Motor protein</keyword>
<organism evidence="19">
    <name type="scientific">Micromonas pusilla (strain CCMP1545)</name>
    <name type="common">Picoplanktonic green alga</name>
    <dbReference type="NCBI Taxonomy" id="564608"/>
    <lineage>
        <taxon>Eukaryota</taxon>
        <taxon>Viridiplantae</taxon>
        <taxon>Chlorophyta</taxon>
        <taxon>Mamiellophyceae</taxon>
        <taxon>Mamiellales</taxon>
        <taxon>Mamiellaceae</taxon>
        <taxon>Micromonas</taxon>
    </lineage>
</organism>
<dbReference type="FunFam" id="3.10.490.20:FF:000009">
    <property type="entry name" value="Dynein heavy chain 4"/>
    <property type="match status" value="1"/>
</dbReference>
<dbReference type="GO" id="GO:0008569">
    <property type="term" value="F:minus-end-directed microtubule motor activity"/>
    <property type="evidence" value="ECO:0007669"/>
    <property type="project" value="InterPro"/>
</dbReference>
<dbReference type="FunFam" id="1.20.920.20:FF:000006">
    <property type="entry name" value="Dynein, axonemal, heavy chain 6"/>
    <property type="match status" value="1"/>
</dbReference>
<dbReference type="FunFam" id="3.40.50.300:FF:002141">
    <property type="entry name" value="Dynein heavy chain"/>
    <property type="match status" value="1"/>
</dbReference>
<dbReference type="eggNOG" id="KOG3595">
    <property type="taxonomic scope" value="Eukaryota"/>
</dbReference>
<dbReference type="GO" id="GO:0045505">
    <property type="term" value="F:dynein intermediate chain binding"/>
    <property type="evidence" value="ECO:0007669"/>
    <property type="project" value="InterPro"/>
</dbReference>
<keyword evidence="7" id="KW-0970">Cilium biogenesis/degradation</keyword>
<dbReference type="Pfam" id="PF12775">
    <property type="entry name" value="AAA_7"/>
    <property type="match status" value="1"/>
</dbReference>
<dbReference type="Gene3D" id="1.10.8.720">
    <property type="entry name" value="Region D6 of dynein motor"/>
    <property type="match status" value="1"/>
</dbReference>
<dbReference type="Gene3D" id="1.10.8.710">
    <property type="match status" value="1"/>
</dbReference>
<evidence type="ECO:0000256" key="16">
    <source>
        <dbReference type="SAM" id="Coils"/>
    </source>
</evidence>
<dbReference type="FunFam" id="1.10.8.720:FF:000001">
    <property type="entry name" value="dynein heavy chain 7, axonemal"/>
    <property type="match status" value="1"/>
</dbReference>
<comment type="subcellular location">
    <subcellularLocation>
        <location evidence="1">Cytoplasm</location>
        <location evidence="1">Cytoskeleton</location>
        <location evidence="1">Flagellum axoneme</location>
    </subcellularLocation>
</comment>
<dbReference type="InterPro" id="IPR026983">
    <property type="entry name" value="DHC"/>
</dbReference>
<dbReference type="InterPro" id="IPR013602">
    <property type="entry name" value="Dynein_heavy_linker"/>
</dbReference>
<dbReference type="FunFam" id="1.10.8.1220:FF:000001">
    <property type="entry name" value="Dynein axonemal heavy chain 5"/>
    <property type="match status" value="1"/>
</dbReference>
<dbReference type="InterPro" id="IPR018247">
    <property type="entry name" value="EF_Hand_1_Ca_BS"/>
</dbReference>
<dbReference type="Pfam" id="PF12774">
    <property type="entry name" value="AAA_6"/>
    <property type="match status" value="1"/>
</dbReference>
<keyword evidence="14" id="KW-0206">Cytoskeleton</keyword>
<evidence type="ECO:0000256" key="8">
    <source>
        <dbReference type="ARBA" id="ARBA00022840"/>
    </source>
</evidence>
<dbReference type="Gene3D" id="1.10.472.130">
    <property type="match status" value="1"/>
</dbReference>
<dbReference type="Pfam" id="PF08393">
    <property type="entry name" value="DHC_N2"/>
    <property type="match status" value="1"/>
</dbReference>
<keyword evidence="10" id="KW-0243">Dynein</keyword>
<dbReference type="InterPro" id="IPR035699">
    <property type="entry name" value="AAA_6"/>
</dbReference>
<evidence type="ECO:0000256" key="12">
    <source>
        <dbReference type="ARBA" id="ARBA00023069"/>
    </source>
</evidence>
<dbReference type="InterPro" id="IPR002048">
    <property type="entry name" value="EF_hand_dom"/>
</dbReference>
<dbReference type="InterPro" id="IPR043160">
    <property type="entry name" value="Dynein_C_barrel"/>
</dbReference>
<dbReference type="GO" id="GO:0030286">
    <property type="term" value="C:dynein complex"/>
    <property type="evidence" value="ECO:0007669"/>
    <property type="project" value="UniProtKB-KW"/>
</dbReference>
<dbReference type="GO" id="GO:0005929">
    <property type="term" value="C:cilium"/>
    <property type="evidence" value="ECO:0007669"/>
    <property type="project" value="UniProtKB-ARBA"/>
</dbReference>
<keyword evidence="3" id="KW-0963">Cytoplasm</keyword>
<dbReference type="FunFam" id="3.40.50.300:FF:000362">
    <property type="entry name" value="Dynein, axonemal, heavy chain 6"/>
    <property type="match status" value="1"/>
</dbReference>
<dbReference type="GO" id="GO:0005874">
    <property type="term" value="C:microtubule"/>
    <property type="evidence" value="ECO:0007669"/>
    <property type="project" value="UniProtKB-KW"/>
</dbReference>
<dbReference type="PROSITE" id="PS50222">
    <property type="entry name" value="EF_HAND_2"/>
    <property type="match status" value="1"/>
</dbReference>
<keyword evidence="8" id="KW-0067">ATP-binding</keyword>
<dbReference type="FunFam" id="1.20.920.30:FF:000002">
    <property type="entry name" value="Dynein axonemal heavy chain 3"/>
    <property type="match status" value="1"/>
</dbReference>
<dbReference type="Gene3D" id="1.10.287.2620">
    <property type="match status" value="1"/>
</dbReference>
<protein>
    <submittedName>
        <fullName evidence="18">Flagellar inner arm dynein heavy chain</fullName>
    </submittedName>
</protein>
<dbReference type="PROSITE" id="PS00018">
    <property type="entry name" value="EF_HAND_1"/>
    <property type="match status" value="1"/>
</dbReference>
<dbReference type="FunFam" id="1.20.1270.280:FF:000001">
    <property type="entry name" value="dynein heavy chain 7, axonemal"/>
    <property type="match status" value="1"/>
</dbReference>
<gene>
    <name evidence="18" type="primary">DHC6</name>
    <name evidence="18" type="ORF">MICPUCDRAFT_45980</name>
</gene>
<keyword evidence="5" id="KW-0677">Repeat</keyword>
<evidence type="ECO:0000256" key="11">
    <source>
        <dbReference type="ARBA" id="ARBA00023054"/>
    </source>
</evidence>
<evidence type="ECO:0000256" key="3">
    <source>
        <dbReference type="ARBA" id="ARBA00022490"/>
    </source>
</evidence>
<evidence type="ECO:0000313" key="19">
    <source>
        <dbReference type="Proteomes" id="UP000001876"/>
    </source>
</evidence>
<dbReference type="GO" id="GO:0051959">
    <property type="term" value="F:dynein light intermediate chain binding"/>
    <property type="evidence" value="ECO:0007669"/>
    <property type="project" value="InterPro"/>
</dbReference>
<dbReference type="InterPro" id="IPR041466">
    <property type="entry name" value="Dynein_AAA5_ext"/>
</dbReference>
<keyword evidence="6" id="KW-0547">Nucleotide-binding</keyword>
<keyword evidence="19" id="KW-1185">Reference proteome</keyword>
<name>C1N7D6_MICPC</name>
<dbReference type="InterPro" id="IPR004273">
    <property type="entry name" value="Dynein_heavy_D6_P-loop"/>
</dbReference>
<dbReference type="Gene3D" id="1.20.920.30">
    <property type="match status" value="1"/>
</dbReference>
<dbReference type="STRING" id="564608.C1N7D6"/>
<keyword evidence="4" id="KW-0493">Microtubule</keyword>
<dbReference type="SUPFAM" id="SSF52540">
    <property type="entry name" value="P-loop containing nucleoside triphosphate hydrolases"/>
    <property type="match status" value="4"/>
</dbReference>
<dbReference type="Pfam" id="PF12780">
    <property type="entry name" value="AAA_8"/>
    <property type="match status" value="1"/>
</dbReference>